<feature type="transmembrane region" description="Helical" evidence="2">
    <location>
        <begin position="151"/>
        <end position="169"/>
    </location>
</feature>
<evidence type="ECO:0000259" key="3">
    <source>
        <dbReference type="Pfam" id="PF12164"/>
    </source>
</evidence>
<dbReference type="Proteomes" id="UP000236311">
    <property type="component" value="Unassembled WGS sequence"/>
</dbReference>
<feature type="region of interest" description="Disordered" evidence="1">
    <location>
        <begin position="199"/>
        <end position="229"/>
    </location>
</feature>
<dbReference type="Pfam" id="PF12164">
    <property type="entry name" value="SporV_AA"/>
    <property type="match status" value="1"/>
</dbReference>
<keyword evidence="2" id="KW-0812">Transmembrane</keyword>
<sequence>MTNATVYLKCDRNVEVQSEDVFMSDVGSLRCADSVIAAKLKSLKVHHFGREDSKRCVISTLKLVELMEDTCPDISVQIVGEPDVLVEWVSVDRHKGWQQWLKCALVCLVSFFGTAFTIMAYHNDVGINDVFTEIYKMVMNREPQGLNTLEISYSVGLAAGIIIFFNHVGGRRLTKDPTPIEVAMRNYEEDVDKALIATAGREGKEEDASSVSLVSGAQRQTGPRKNGRN</sequence>
<gene>
    <name evidence="4" type="ORF">AMURIS_02290</name>
</gene>
<feature type="domain" description="Stage V sporulation protein AA" evidence="3">
    <location>
        <begin position="4"/>
        <end position="88"/>
    </location>
</feature>
<feature type="compositionally biased region" description="Polar residues" evidence="1">
    <location>
        <begin position="209"/>
        <end position="229"/>
    </location>
</feature>
<organism evidence="4 5">
    <name type="scientific">Acetatifactor muris</name>
    <dbReference type="NCBI Taxonomy" id="879566"/>
    <lineage>
        <taxon>Bacteria</taxon>
        <taxon>Bacillati</taxon>
        <taxon>Bacillota</taxon>
        <taxon>Clostridia</taxon>
        <taxon>Lachnospirales</taxon>
        <taxon>Lachnospiraceae</taxon>
        <taxon>Acetatifactor</taxon>
    </lineage>
</organism>
<feature type="transmembrane region" description="Helical" evidence="2">
    <location>
        <begin position="100"/>
        <end position="121"/>
    </location>
</feature>
<name>A0A2K4ZGH2_9FIRM</name>
<protein>
    <submittedName>
        <fullName evidence="4">Stage V sporulation protein AA</fullName>
    </submittedName>
</protein>
<evidence type="ECO:0000313" key="5">
    <source>
        <dbReference type="Proteomes" id="UP000236311"/>
    </source>
</evidence>
<evidence type="ECO:0000256" key="1">
    <source>
        <dbReference type="SAM" id="MobiDB-lite"/>
    </source>
</evidence>
<keyword evidence="2" id="KW-0472">Membrane</keyword>
<dbReference type="OrthoDB" id="9782754at2"/>
<dbReference type="EMBL" id="OFSM01000010">
    <property type="protein sequence ID" value="SOY29569.1"/>
    <property type="molecule type" value="Genomic_DNA"/>
</dbReference>
<dbReference type="InterPro" id="IPR038548">
    <property type="entry name" value="SporV_AA_N_sf"/>
</dbReference>
<keyword evidence="5" id="KW-1185">Reference proteome</keyword>
<dbReference type="RefSeq" id="WP_103239659.1">
    <property type="nucleotide sequence ID" value="NZ_CANRXC010000034.1"/>
</dbReference>
<dbReference type="InterPro" id="IPR021997">
    <property type="entry name" value="SporV_AA"/>
</dbReference>
<accession>A0A2K4ZGH2</accession>
<dbReference type="Gene3D" id="2.60.480.10">
    <property type="entry name" value="eubacterium ventriosum atcc domain"/>
    <property type="match status" value="1"/>
</dbReference>
<evidence type="ECO:0000256" key="2">
    <source>
        <dbReference type="SAM" id="Phobius"/>
    </source>
</evidence>
<evidence type="ECO:0000313" key="4">
    <source>
        <dbReference type="EMBL" id="SOY29569.1"/>
    </source>
</evidence>
<dbReference type="AlphaFoldDB" id="A0A2K4ZGH2"/>
<proteinExistence type="predicted"/>
<keyword evidence="2" id="KW-1133">Transmembrane helix</keyword>
<reference evidence="4 5" key="1">
    <citation type="submission" date="2018-01" db="EMBL/GenBank/DDBJ databases">
        <authorList>
            <person name="Gaut B.S."/>
            <person name="Morton B.R."/>
            <person name="Clegg M.T."/>
            <person name="Duvall M.R."/>
        </authorList>
    </citation>
    <scope>NUCLEOTIDE SEQUENCE [LARGE SCALE GENOMIC DNA]</scope>
    <source>
        <strain evidence="4">GP69</strain>
    </source>
</reference>